<dbReference type="Pfam" id="PF12730">
    <property type="entry name" value="ABC2_membrane_4"/>
    <property type="match status" value="1"/>
</dbReference>
<proteinExistence type="predicted"/>
<accession>A0ABT4D131</accession>
<evidence type="ECO:0000313" key="3">
    <source>
        <dbReference type="Proteomes" id="UP001078443"/>
    </source>
</evidence>
<feature type="transmembrane region" description="Helical" evidence="1">
    <location>
        <begin position="138"/>
        <end position="163"/>
    </location>
</feature>
<sequence>MLNYIKAELYRNFNRKYFWVYTVGIAILSLILNILLFNYGTNVELTMLFEALNNFLTTGLFLVLPMIDMTTAEEQKNQTLKNVVSFGISRNKLVLSKIVTAVILGIISVCIILTVFLGSGAILLGIGEQFSINILNDFILRLLVSIILWIAAISVGTFLAFFFKNSTVFAFVYAGVFFMIRSIISLLELLVSDKFKCVKDILITTQFRNLSVQSVTNDTLIFASVVGLIYIIIFTILTMLYVKKMEVK</sequence>
<dbReference type="PANTHER" id="PTHR37305">
    <property type="entry name" value="INTEGRAL MEMBRANE PROTEIN-RELATED"/>
    <property type="match status" value="1"/>
</dbReference>
<dbReference type="PANTHER" id="PTHR37305:SF1">
    <property type="entry name" value="MEMBRANE PROTEIN"/>
    <property type="match status" value="1"/>
</dbReference>
<dbReference type="RefSeq" id="WP_268041272.1">
    <property type="nucleotide sequence ID" value="NZ_JAPQER010000004.1"/>
</dbReference>
<feature type="transmembrane region" description="Helical" evidence="1">
    <location>
        <begin position="170"/>
        <end position="191"/>
    </location>
</feature>
<protein>
    <submittedName>
        <fullName evidence="2">ABC transporter permease</fullName>
    </submittedName>
</protein>
<comment type="caution">
    <text evidence="2">The sequence shown here is derived from an EMBL/GenBank/DDBJ whole genome shotgun (WGS) entry which is preliminary data.</text>
</comment>
<reference evidence="2" key="1">
    <citation type="submission" date="2022-12" db="EMBL/GenBank/DDBJ databases">
        <authorList>
            <person name="Wang J."/>
        </authorList>
    </citation>
    <scope>NUCLEOTIDE SEQUENCE</scope>
    <source>
        <strain evidence="2">HY-45-18</strain>
    </source>
</reference>
<gene>
    <name evidence="2" type="ORF">OW763_11410</name>
</gene>
<feature type="transmembrane region" description="Helical" evidence="1">
    <location>
        <begin position="18"/>
        <end position="39"/>
    </location>
</feature>
<keyword evidence="1" id="KW-1133">Transmembrane helix</keyword>
<feature type="transmembrane region" description="Helical" evidence="1">
    <location>
        <begin position="220"/>
        <end position="242"/>
    </location>
</feature>
<keyword evidence="1" id="KW-0472">Membrane</keyword>
<dbReference type="Proteomes" id="UP001078443">
    <property type="component" value="Unassembled WGS sequence"/>
</dbReference>
<evidence type="ECO:0000313" key="2">
    <source>
        <dbReference type="EMBL" id="MCY6484950.1"/>
    </source>
</evidence>
<dbReference type="EMBL" id="JAPQER010000004">
    <property type="protein sequence ID" value="MCY6484950.1"/>
    <property type="molecule type" value="Genomic_DNA"/>
</dbReference>
<keyword evidence="3" id="KW-1185">Reference proteome</keyword>
<keyword evidence="1" id="KW-0812">Transmembrane</keyword>
<organism evidence="2 3">
    <name type="scientific">Clostridium aestuarii</name>
    <dbReference type="NCBI Taxonomy" id="338193"/>
    <lineage>
        <taxon>Bacteria</taxon>
        <taxon>Bacillati</taxon>
        <taxon>Bacillota</taxon>
        <taxon>Clostridia</taxon>
        <taxon>Eubacteriales</taxon>
        <taxon>Clostridiaceae</taxon>
        <taxon>Clostridium</taxon>
    </lineage>
</organism>
<feature type="transmembrane region" description="Helical" evidence="1">
    <location>
        <begin position="98"/>
        <end position="126"/>
    </location>
</feature>
<evidence type="ECO:0000256" key="1">
    <source>
        <dbReference type="SAM" id="Phobius"/>
    </source>
</evidence>
<feature type="transmembrane region" description="Helical" evidence="1">
    <location>
        <begin position="45"/>
        <end position="67"/>
    </location>
</feature>
<name>A0ABT4D131_9CLOT</name>